<evidence type="ECO:0000259" key="4">
    <source>
        <dbReference type="Pfam" id="PF21129"/>
    </source>
</evidence>
<keyword evidence="6" id="KW-1185">Reference proteome</keyword>
<dbReference type="PANTHER" id="PTHR30160">
    <property type="entry name" value="TETRAACYLDISACCHARIDE 4'-KINASE-RELATED"/>
    <property type="match status" value="1"/>
</dbReference>
<keyword evidence="1 5" id="KW-0328">Glycosyltransferase</keyword>
<dbReference type="Pfam" id="PF01075">
    <property type="entry name" value="Glyco_transf_9"/>
    <property type="match status" value="1"/>
</dbReference>
<feature type="compositionally biased region" description="Polar residues" evidence="3">
    <location>
        <begin position="33"/>
        <end position="44"/>
    </location>
</feature>
<proteinExistence type="predicted"/>
<dbReference type="SUPFAM" id="SSF53756">
    <property type="entry name" value="UDP-Glycosyltransferase/glycogen phosphorylase"/>
    <property type="match status" value="1"/>
</dbReference>
<evidence type="ECO:0000313" key="6">
    <source>
        <dbReference type="Proteomes" id="UP000656319"/>
    </source>
</evidence>
<feature type="region of interest" description="Disordered" evidence="3">
    <location>
        <begin position="21"/>
        <end position="44"/>
    </location>
</feature>
<sequence length="441" mass="48300">MKSGGGDVPVIFATGIRCASDQHAAQPDRPMNPSASPTPRAQRGLQSTAFAQPGAPALAGPEGIRYDFNFGCRVQVPKDGWRVRMHDLDTANVLFDEALNAGEIATSRRKYYVRFLLEVFDGPLRVFSHAFDAAGRRVRVEVGSGAIGDALAWMPAFEAFRAQHECVLTVRMATSLHALFEAGYPAIAFTAAAGAEDETAGPVYATYRVGAYRPLSDRDHQPTDLRVSNLQDFASYMLGVPALERRPRVSVANPERAIAERYVCIATQASSQCKYWNNPHGWPALVAHLKARGYRVLCIDRDREYGSPGELNVMPEGAEDFTGARALTERASLLAHADFFVGLGSGLSWLAWAVGVPVVLISGFSHPKAEFHTPWRVINFHACNSCYNDTRYESDDSDFGWCPRHAGDAFRYQCTKAITPAHVIGVVDRLIATLGATHRDE</sequence>
<organism evidence="5 6">
    <name type="scientific">Paraburkholderia hiiakae</name>
    <dbReference type="NCBI Taxonomy" id="1081782"/>
    <lineage>
        <taxon>Bacteria</taxon>
        <taxon>Pseudomonadati</taxon>
        <taxon>Pseudomonadota</taxon>
        <taxon>Betaproteobacteria</taxon>
        <taxon>Burkholderiales</taxon>
        <taxon>Burkholderiaceae</taxon>
        <taxon>Paraburkholderia</taxon>
    </lineage>
</organism>
<dbReference type="GO" id="GO:0016757">
    <property type="term" value="F:glycosyltransferase activity"/>
    <property type="evidence" value="ECO:0007669"/>
    <property type="project" value="UniProtKB-KW"/>
</dbReference>
<protein>
    <submittedName>
        <fullName evidence="5">Glycosyltransferase TibC</fullName>
        <ecNumber evidence="5">2.4.-.-</ecNumber>
    </submittedName>
</protein>
<dbReference type="InterPro" id="IPR051199">
    <property type="entry name" value="LPS_LOS_Heptosyltrfase"/>
</dbReference>
<dbReference type="Pfam" id="PF21129">
    <property type="entry name" value="TibC_1st"/>
    <property type="match status" value="1"/>
</dbReference>
<dbReference type="Proteomes" id="UP000656319">
    <property type="component" value="Unassembled WGS sequence"/>
</dbReference>
<comment type="caution">
    <text evidence="5">The sequence shown here is derived from an EMBL/GenBank/DDBJ whole genome shotgun (WGS) entry which is preliminary data.</text>
</comment>
<name>A0ABN7IEB9_9BURK</name>
<dbReference type="InterPro" id="IPR049327">
    <property type="entry name" value="TibC/BAHTCr-like_N"/>
</dbReference>
<feature type="domain" description="Autotransproter heptosyltransferase TibC/BAHTCr-like N-terminal" evidence="4">
    <location>
        <begin position="60"/>
        <end position="121"/>
    </location>
</feature>
<dbReference type="InterPro" id="IPR002201">
    <property type="entry name" value="Glyco_trans_9"/>
</dbReference>
<evidence type="ECO:0000256" key="2">
    <source>
        <dbReference type="ARBA" id="ARBA00022679"/>
    </source>
</evidence>
<dbReference type="NCBIfam" id="TIGR04414">
    <property type="entry name" value="hepto_Aah_TibC"/>
    <property type="match status" value="1"/>
</dbReference>
<dbReference type="InterPro" id="IPR030929">
    <property type="entry name" value="Aah/TibC-like"/>
</dbReference>
<keyword evidence="2 5" id="KW-0808">Transferase</keyword>
<reference evidence="5 6" key="1">
    <citation type="submission" date="2020-10" db="EMBL/GenBank/DDBJ databases">
        <authorList>
            <person name="Peeters C."/>
        </authorList>
    </citation>
    <scope>NUCLEOTIDE SEQUENCE [LARGE SCALE GENOMIC DNA]</scope>
    <source>
        <strain evidence="5 6">LMG 27952</strain>
    </source>
</reference>
<dbReference type="EMBL" id="CAJHCQ010000026">
    <property type="protein sequence ID" value="CAD6558911.1"/>
    <property type="molecule type" value="Genomic_DNA"/>
</dbReference>
<evidence type="ECO:0000313" key="5">
    <source>
        <dbReference type="EMBL" id="CAD6558911.1"/>
    </source>
</evidence>
<dbReference type="EC" id="2.4.-.-" evidence="5"/>
<evidence type="ECO:0000256" key="1">
    <source>
        <dbReference type="ARBA" id="ARBA00022676"/>
    </source>
</evidence>
<accession>A0ABN7IEB9</accession>
<gene>
    <name evidence="5" type="primary">tibC</name>
    <name evidence="5" type="ORF">LMG27952_06725</name>
</gene>
<dbReference type="Gene3D" id="3.40.50.2000">
    <property type="entry name" value="Glycogen Phosphorylase B"/>
    <property type="match status" value="1"/>
</dbReference>
<evidence type="ECO:0000256" key="3">
    <source>
        <dbReference type="SAM" id="MobiDB-lite"/>
    </source>
</evidence>